<dbReference type="InterPro" id="IPR029026">
    <property type="entry name" value="tRNA_m1G_MTases_N"/>
</dbReference>
<dbReference type="AlphaFoldDB" id="A0A1J5S9Y3"/>
<reference evidence="4" key="1">
    <citation type="submission" date="2016-10" db="EMBL/GenBank/DDBJ databases">
        <title>Sequence of Gallionella enrichment culture.</title>
        <authorList>
            <person name="Poehlein A."/>
            <person name="Muehling M."/>
            <person name="Daniel R."/>
        </authorList>
    </citation>
    <scope>NUCLEOTIDE SEQUENCE</scope>
</reference>
<dbReference type="InterPro" id="IPR051259">
    <property type="entry name" value="rRNA_Methyltransferase"/>
</dbReference>
<evidence type="ECO:0000259" key="3">
    <source>
        <dbReference type="Pfam" id="PF00588"/>
    </source>
</evidence>
<dbReference type="Gene3D" id="3.40.1280.10">
    <property type="match status" value="1"/>
</dbReference>
<dbReference type="SUPFAM" id="SSF55315">
    <property type="entry name" value="L30e-like"/>
    <property type="match status" value="1"/>
</dbReference>
<proteinExistence type="predicted"/>
<dbReference type="InterPro" id="IPR001537">
    <property type="entry name" value="SpoU_MeTrfase"/>
</dbReference>
<dbReference type="PANTHER" id="PTHR43191:SF2">
    <property type="entry name" value="RRNA METHYLTRANSFERASE 3, MITOCHONDRIAL"/>
    <property type="match status" value="1"/>
</dbReference>
<dbReference type="InterPro" id="IPR029028">
    <property type="entry name" value="Alpha/beta_knot_MTases"/>
</dbReference>
<dbReference type="EC" id="2.1.1.185" evidence="4"/>
<dbReference type="InterPro" id="IPR029064">
    <property type="entry name" value="Ribosomal_eL30-like_sf"/>
</dbReference>
<gene>
    <name evidence="4" type="primary">rlmB_10</name>
    <name evidence="4" type="ORF">GALL_169850</name>
</gene>
<comment type="caution">
    <text evidence="4">The sequence shown here is derived from an EMBL/GenBank/DDBJ whole genome shotgun (WGS) entry which is preliminary data.</text>
</comment>
<keyword evidence="1 4" id="KW-0489">Methyltransferase</keyword>
<dbReference type="GO" id="GO:0008173">
    <property type="term" value="F:RNA methyltransferase activity"/>
    <property type="evidence" value="ECO:0007669"/>
    <property type="project" value="InterPro"/>
</dbReference>
<dbReference type="Pfam" id="PF00588">
    <property type="entry name" value="SpoU_methylase"/>
    <property type="match status" value="1"/>
</dbReference>
<accession>A0A1J5S9Y3</accession>
<dbReference type="PANTHER" id="PTHR43191">
    <property type="entry name" value="RRNA METHYLTRANSFERASE 3"/>
    <property type="match status" value="1"/>
</dbReference>
<feature type="domain" description="tRNA/rRNA methyltransferase SpoU type" evidence="3">
    <location>
        <begin position="114"/>
        <end position="254"/>
    </location>
</feature>
<sequence length="261" mass="27950">MSFKHIVSRDNPVFKQLKKLADNARERRSEGKTILDGVHLIETYLATFGEPELIIIPEGKSSVEATGLIQSLVDISTIMLPTLMFAELTPVASATGILALVKIPQLPTAEHPSFALMLEDIQDPGNLGSILRTASAAGVDTVYLSTSCTDAWSPKALRGGQGAQFILPIVERADLITELQNFQGNSYATTMQGESLYDQDLKQATAFVIGNEGAGLRKQTIAATTKSITIPMATNNLGSIESLNAGAATAICLFERKRQAS</sequence>
<dbReference type="EMBL" id="MLJW01000089">
    <property type="protein sequence ID" value="OIR01021.1"/>
    <property type="molecule type" value="Genomic_DNA"/>
</dbReference>
<dbReference type="GO" id="GO:0006396">
    <property type="term" value="P:RNA processing"/>
    <property type="evidence" value="ECO:0007669"/>
    <property type="project" value="InterPro"/>
</dbReference>
<protein>
    <submittedName>
        <fullName evidence="4">23S rRNA (Guanosine-2'-O-)-methyltransferase RlmB</fullName>
        <ecNumber evidence="4">2.1.1.185</ecNumber>
    </submittedName>
</protein>
<name>A0A1J5S9Y3_9ZZZZ</name>
<evidence type="ECO:0000256" key="2">
    <source>
        <dbReference type="ARBA" id="ARBA00022679"/>
    </source>
</evidence>
<evidence type="ECO:0000313" key="4">
    <source>
        <dbReference type="EMBL" id="OIR01021.1"/>
    </source>
</evidence>
<evidence type="ECO:0000256" key="1">
    <source>
        <dbReference type="ARBA" id="ARBA00022603"/>
    </source>
</evidence>
<dbReference type="GO" id="GO:0032259">
    <property type="term" value="P:methylation"/>
    <property type="evidence" value="ECO:0007669"/>
    <property type="project" value="UniProtKB-KW"/>
</dbReference>
<dbReference type="CDD" id="cd18095">
    <property type="entry name" value="SpoU-like_rRNA-MTase"/>
    <property type="match status" value="1"/>
</dbReference>
<dbReference type="GO" id="GO:0003723">
    <property type="term" value="F:RNA binding"/>
    <property type="evidence" value="ECO:0007669"/>
    <property type="project" value="InterPro"/>
</dbReference>
<organism evidence="4">
    <name type="scientific">mine drainage metagenome</name>
    <dbReference type="NCBI Taxonomy" id="410659"/>
    <lineage>
        <taxon>unclassified sequences</taxon>
        <taxon>metagenomes</taxon>
        <taxon>ecological metagenomes</taxon>
    </lineage>
</organism>
<keyword evidence="2 4" id="KW-0808">Transferase</keyword>
<dbReference type="Gene3D" id="3.30.1330.30">
    <property type="match status" value="1"/>
</dbReference>
<dbReference type="SUPFAM" id="SSF75217">
    <property type="entry name" value="alpha/beta knot"/>
    <property type="match status" value="1"/>
</dbReference>